<accession>Q1QCN1</accession>
<dbReference type="RefSeq" id="WP_011513136.1">
    <property type="nucleotide sequence ID" value="NC_007969.1"/>
</dbReference>
<gene>
    <name evidence="1" type="ordered locus">Pcryo_0789</name>
</gene>
<dbReference type="HOGENOM" id="CLU_2275120_0_0_6"/>
<sequence length="102" mass="11513">MDKDDDPIAAFGSIEEGDEPLNLYMDTALFDTLDKQGQIDLLTPVFDRITLAGVDFDLKVQDSATGKRYVLLKNEEVVEVFVMDNKLTDNILNAIEENRDED</sequence>
<organism evidence="1 2">
    <name type="scientific">Psychrobacter cryohalolentis (strain ATCC BAA-1226 / DSM 17306 / VKM B-2378 / K5)</name>
    <dbReference type="NCBI Taxonomy" id="335284"/>
    <lineage>
        <taxon>Bacteria</taxon>
        <taxon>Pseudomonadati</taxon>
        <taxon>Pseudomonadota</taxon>
        <taxon>Gammaproteobacteria</taxon>
        <taxon>Moraxellales</taxon>
        <taxon>Moraxellaceae</taxon>
        <taxon>Psychrobacter</taxon>
    </lineage>
</organism>
<reference evidence="1" key="1">
    <citation type="submission" date="2006-03" db="EMBL/GenBank/DDBJ databases">
        <title>Complete sequence of chromosome of Psychrobacter cryohalolentis K5.</title>
        <authorList>
            <consortium name="US DOE Joint Genome Institute"/>
            <person name="Copeland A."/>
            <person name="Lucas S."/>
            <person name="Lapidus A."/>
            <person name="Barry K."/>
            <person name="Detter J.C."/>
            <person name="Glavina del Rio T."/>
            <person name="Hammon N."/>
            <person name="Israni S."/>
            <person name="Dalin E."/>
            <person name="Tice H."/>
            <person name="Pitluck S."/>
            <person name="Brettin T."/>
            <person name="Bruce D."/>
            <person name="Han C."/>
            <person name="Tapia R."/>
            <person name="Sims D.R."/>
            <person name="Gilna P."/>
            <person name="Schmutz J."/>
            <person name="Larimer F."/>
            <person name="Land M."/>
            <person name="Hauser L."/>
            <person name="Kyrpides N."/>
            <person name="Kim E."/>
            <person name="Richardson P."/>
        </authorList>
    </citation>
    <scope>NUCLEOTIDE SEQUENCE</scope>
    <source>
        <strain evidence="1">K5</strain>
    </source>
</reference>
<proteinExistence type="predicted"/>
<dbReference type="AlphaFoldDB" id="Q1QCN1"/>
<evidence type="ECO:0000313" key="1">
    <source>
        <dbReference type="EMBL" id="ABE74572.1"/>
    </source>
</evidence>
<dbReference type="KEGG" id="pcr:Pcryo_0789"/>
<keyword evidence="2" id="KW-1185">Reference proteome</keyword>
<evidence type="ECO:0000313" key="2">
    <source>
        <dbReference type="Proteomes" id="UP000002425"/>
    </source>
</evidence>
<name>Q1QCN1_PSYCK</name>
<dbReference type="EMBL" id="CP000323">
    <property type="protein sequence ID" value="ABE74572.1"/>
    <property type="molecule type" value="Genomic_DNA"/>
</dbReference>
<protein>
    <submittedName>
        <fullName evidence="1">Uncharacterized protein</fullName>
    </submittedName>
</protein>
<dbReference type="STRING" id="335284.Pcryo_0789"/>
<dbReference type="Proteomes" id="UP000002425">
    <property type="component" value="Chromosome"/>
</dbReference>